<keyword evidence="3" id="KW-0496">Mitochondrion</keyword>
<keyword evidence="8" id="KW-1185">Reference proteome</keyword>
<organism evidence="7 8">
    <name type="scientific">Cordyceps javanica</name>
    <dbReference type="NCBI Taxonomy" id="43265"/>
    <lineage>
        <taxon>Eukaryota</taxon>
        <taxon>Fungi</taxon>
        <taxon>Dikarya</taxon>
        <taxon>Ascomycota</taxon>
        <taxon>Pezizomycotina</taxon>
        <taxon>Sordariomycetes</taxon>
        <taxon>Hypocreomycetidae</taxon>
        <taxon>Hypocreales</taxon>
        <taxon>Cordycipitaceae</taxon>
        <taxon>Cordyceps</taxon>
    </lineage>
</organism>
<evidence type="ECO:0000313" key="7">
    <source>
        <dbReference type="EMBL" id="TQV98710.1"/>
    </source>
</evidence>
<dbReference type="AlphaFoldDB" id="A0A545VAF9"/>
<evidence type="ECO:0000256" key="6">
    <source>
        <dbReference type="SAM" id="Phobius"/>
    </source>
</evidence>
<accession>A0A545VAF9</accession>
<comment type="caution">
    <text evidence="7">The sequence shown here is derived from an EMBL/GenBank/DDBJ whole genome shotgun (WGS) entry which is preliminary data.</text>
</comment>
<evidence type="ECO:0000256" key="5">
    <source>
        <dbReference type="ARBA" id="ARBA00023136"/>
    </source>
</evidence>
<keyword evidence="3" id="KW-0999">Mitochondrion inner membrane</keyword>
<evidence type="ECO:0000256" key="3">
    <source>
        <dbReference type="ARBA" id="ARBA00022792"/>
    </source>
</evidence>
<feature type="transmembrane region" description="Helical" evidence="6">
    <location>
        <begin position="26"/>
        <end position="45"/>
    </location>
</feature>
<protein>
    <submittedName>
        <fullName evidence="7">Ubiquitin carrier protein</fullName>
    </submittedName>
</protein>
<keyword evidence="4 6" id="KW-1133">Transmembrane helix</keyword>
<reference evidence="7 8" key="1">
    <citation type="journal article" date="2019" name="Appl. Microbiol. Biotechnol.">
        <title>Genome sequence of Isaria javanica and comparative genome analysis insights into family S53 peptidase evolution in fungal entomopathogens.</title>
        <authorList>
            <person name="Lin R."/>
            <person name="Zhang X."/>
            <person name="Xin B."/>
            <person name="Zou M."/>
            <person name="Gao Y."/>
            <person name="Qin F."/>
            <person name="Hu Q."/>
            <person name="Xie B."/>
            <person name="Cheng X."/>
        </authorList>
    </citation>
    <scope>NUCLEOTIDE SEQUENCE [LARGE SCALE GENOMIC DNA]</scope>
    <source>
        <strain evidence="7 8">IJ1G</strain>
    </source>
</reference>
<dbReference type="InterPro" id="IPR023395">
    <property type="entry name" value="MCP_dom_sf"/>
</dbReference>
<evidence type="ECO:0000313" key="8">
    <source>
        <dbReference type="Proteomes" id="UP000315783"/>
    </source>
</evidence>
<dbReference type="STRING" id="43265.A0A545VAF9"/>
<evidence type="ECO:0000256" key="2">
    <source>
        <dbReference type="ARBA" id="ARBA00022692"/>
    </source>
</evidence>
<comment type="subcellular location">
    <subcellularLocation>
        <location evidence="1">Membrane</location>
    </subcellularLocation>
</comment>
<sequence>MLAASMPIFRRSVEDGGSINYELPSWSLWVLLIDLIIFVPLLFFAEYTVGTVYPIYSMVEDENPPAYAALSAADDEEEHTGTVTHDAAAARPTGGAPRTVTSSLRAVTRLLYAVAGVPGFFRGILFQLIQYVMTVILVEIFTQALGLYFTPLATLLASLTLVQFSAAWVHIVLTHPVPGVSHFRRLPPFQRAFDATWRPVLLNWLALEVVRWVPTVLFEILDVHLPEYKDGGRTDVSDVTGADLAKLVAIAVASAFAGIALVIPTHVILVRVQASLLPVEDDAIIPFDRSFQGKVEPAVAGGRGYATVVEAWTTFSRAGWRRLITLYIKAFLVTLGVYALIVAVAIPEFLLMVQKTGDNGDEL</sequence>
<proteinExistence type="predicted"/>
<name>A0A545VAF9_9HYPO</name>
<gene>
    <name evidence="7" type="ORF">IF1G_02790</name>
</gene>
<keyword evidence="2 6" id="KW-0812">Transmembrane</keyword>
<feature type="transmembrane region" description="Helical" evidence="6">
    <location>
        <begin position="247"/>
        <end position="269"/>
    </location>
</feature>
<keyword evidence="5 6" id="KW-0472">Membrane</keyword>
<feature type="transmembrane region" description="Helical" evidence="6">
    <location>
        <begin position="155"/>
        <end position="174"/>
    </location>
</feature>
<dbReference type="EMBL" id="SPUK01000003">
    <property type="protein sequence ID" value="TQV98710.1"/>
    <property type="molecule type" value="Genomic_DNA"/>
</dbReference>
<dbReference type="Proteomes" id="UP000315783">
    <property type="component" value="Unassembled WGS sequence"/>
</dbReference>
<feature type="transmembrane region" description="Helical" evidence="6">
    <location>
        <begin position="326"/>
        <end position="346"/>
    </location>
</feature>
<dbReference type="GO" id="GO:0016020">
    <property type="term" value="C:membrane"/>
    <property type="evidence" value="ECO:0007669"/>
    <property type="project" value="UniProtKB-SubCell"/>
</dbReference>
<dbReference type="OrthoDB" id="2896006at2759"/>
<evidence type="ECO:0000256" key="4">
    <source>
        <dbReference type="ARBA" id="ARBA00022989"/>
    </source>
</evidence>
<dbReference type="SUPFAM" id="SSF103506">
    <property type="entry name" value="Mitochondrial carrier"/>
    <property type="match status" value="1"/>
</dbReference>
<evidence type="ECO:0000256" key="1">
    <source>
        <dbReference type="ARBA" id="ARBA00004370"/>
    </source>
</evidence>